<evidence type="ECO:0000256" key="1">
    <source>
        <dbReference type="SAM" id="MobiDB-lite"/>
    </source>
</evidence>
<feature type="compositionally biased region" description="Polar residues" evidence="1">
    <location>
        <begin position="303"/>
        <end position="314"/>
    </location>
</feature>
<sequence>MAPVHTSHDRVIALRGGPYPRILVCNDPVCRASAPGSQPCSKPDHAGEEWECPSSERRRNQYRADHWQAVDTLSLGGCAGPAGEWSDAEWAARSEQRLFSAPREKAQGSGRACSLPWVVKSSMATVYCGGGRSAIQIERRKLICQGGCCTLSYSGREDGVYAYTSESLFLYEAIVIPHLQNAQGATFQSYHMVEKQASALLAVPGASHPPPVGDSNFDRAIRAFNVSAARDLAYCCSSQLCSGLFGRAADLESTSLVSREGRSEYDDFALTGKAIVGDGTLFSNSSVVRDSCLGSIRSLSHPTPDSPIFTNHTTPRMPPAQAPPQQTVDVPYTSRTFVRIPNDNRLLVKLWANDRHIPSSANAAGNQPLTPDQFDKMYNSLPESFKGLVTRLLIDPPNCAGGLSCSICRGVVQRKWMGKYRGPLREASGELSRMGWAHDHFFHYSVLISTLLGSDHSRAQLLRVNSLKITRKALLGGTITSTELRHLERDAPLIGAILRSYPDPHSKPDELLFEQSFLPVLRDLYCTAMVSFEPSSNRCTAEGQSPLRKLVDAFECIVQKGRLERALQYRLLTEAGGDGTVVANLRLSVSRATEKVVAALESATEALAPLEIKLPSEIGTMPATPEYQRRASLVGFYPHGQLPKWMRPHFPDFEGPDGYSKSRREDIKCNGVRSDLVKLKGMAGLFLICCPDGYVIGFHYMVGGESVSDLFTLLVTLYSFEQLKGLTIIYDNR</sequence>
<evidence type="ECO:0000313" key="2">
    <source>
        <dbReference type="EMBL" id="GAQ91033.1"/>
    </source>
</evidence>
<name>A0A1Y1IJX9_KLENI</name>
<dbReference type="PANTHER" id="PTHR35135">
    <property type="entry name" value="OS05G0517800 PROTEIN"/>
    <property type="match status" value="1"/>
</dbReference>
<dbReference type="AlphaFoldDB" id="A0A1Y1IJX9"/>
<evidence type="ECO:0000313" key="3">
    <source>
        <dbReference type="Proteomes" id="UP000054558"/>
    </source>
</evidence>
<gene>
    <name evidence="2" type="ORF">KFL_007160040</name>
</gene>
<reference evidence="2 3" key="1">
    <citation type="journal article" date="2014" name="Nat. Commun.">
        <title>Klebsormidium flaccidum genome reveals primary factors for plant terrestrial adaptation.</title>
        <authorList>
            <person name="Hori K."/>
            <person name="Maruyama F."/>
            <person name="Fujisawa T."/>
            <person name="Togashi T."/>
            <person name="Yamamoto N."/>
            <person name="Seo M."/>
            <person name="Sato S."/>
            <person name="Yamada T."/>
            <person name="Mori H."/>
            <person name="Tajima N."/>
            <person name="Moriyama T."/>
            <person name="Ikeuchi M."/>
            <person name="Watanabe M."/>
            <person name="Wada H."/>
            <person name="Kobayashi K."/>
            <person name="Saito M."/>
            <person name="Masuda T."/>
            <person name="Sasaki-Sekimoto Y."/>
            <person name="Mashiguchi K."/>
            <person name="Awai K."/>
            <person name="Shimojima M."/>
            <person name="Masuda S."/>
            <person name="Iwai M."/>
            <person name="Nobusawa T."/>
            <person name="Narise T."/>
            <person name="Kondo S."/>
            <person name="Saito H."/>
            <person name="Sato R."/>
            <person name="Murakawa M."/>
            <person name="Ihara Y."/>
            <person name="Oshima-Yamada Y."/>
            <person name="Ohtaka K."/>
            <person name="Satoh M."/>
            <person name="Sonobe K."/>
            <person name="Ishii M."/>
            <person name="Ohtani R."/>
            <person name="Kanamori-Sato M."/>
            <person name="Honoki R."/>
            <person name="Miyazaki D."/>
            <person name="Mochizuki H."/>
            <person name="Umetsu J."/>
            <person name="Higashi K."/>
            <person name="Shibata D."/>
            <person name="Kamiya Y."/>
            <person name="Sato N."/>
            <person name="Nakamura Y."/>
            <person name="Tabata S."/>
            <person name="Ida S."/>
            <person name="Kurokawa K."/>
            <person name="Ohta H."/>
        </authorList>
    </citation>
    <scope>NUCLEOTIDE SEQUENCE [LARGE SCALE GENOMIC DNA]</scope>
    <source>
        <strain evidence="2 3">NIES-2285</strain>
    </source>
</reference>
<feature type="region of interest" description="Disordered" evidence="1">
    <location>
        <begin position="303"/>
        <end position="327"/>
    </location>
</feature>
<protein>
    <submittedName>
        <fullName evidence="2">Uncharacterized protein</fullName>
    </submittedName>
</protein>
<organism evidence="2 3">
    <name type="scientific">Klebsormidium nitens</name>
    <name type="common">Green alga</name>
    <name type="synonym">Ulothrix nitens</name>
    <dbReference type="NCBI Taxonomy" id="105231"/>
    <lineage>
        <taxon>Eukaryota</taxon>
        <taxon>Viridiplantae</taxon>
        <taxon>Streptophyta</taxon>
        <taxon>Klebsormidiophyceae</taxon>
        <taxon>Klebsormidiales</taxon>
        <taxon>Klebsormidiaceae</taxon>
        <taxon>Klebsormidium</taxon>
    </lineage>
</organism>
<dbReference type="EMBL" id="DF237665">
    <property type="protein sequence ID" value="GAQ91033.1"/>
    <property type="molecule type" value="Genomic_DNA"/>
</dbReference>
<dbReference type="PANTHER" id="PTHR35135:SF3">
    <property type="entry name" value="OS05G0517800 PROTEIN"/>
    <property type="match status" value="1"/>
</dbReference>
<accession>A0A1Y1IJX9</accession>
<keyword evidence="3" id="KW-1185">Reference proteome</keyword>
<dbReference type="Proteomes" id="UP000054558">
    <property type="component" value="Unassembled WGS sequence"/>
</dbReference>
<proteinExistence type="predicted"/>